<dbReference type="SUPFAM" id="SSF103473">
    <property type="entry name" value="MFS general substrate transporter"/>
    <property type="match status" value="1"/>
</dbReference>
<evidence type="ECO:0000256" key="5">
    <source>
        <dbReference type="SAM" id="Phobius"/>
    </source>
</evidence>
<dbReference type="AlphaFoldDB" id="A0A2V1DGX4"/>
<evidence type="ECO:0008006" key="8">
    <source>
        <dbReference type="Google" id="ProtNLM"/>
    </source>
</evidence>
<dbReference type="PANTHER" id="PTHR23501:SF198">
    <property type="entry name" value="AZOLE RESISTANCE PROTEIN 1-RELATED"/>
    <property type="match status" value="1"/>
</dbReference>
<evidence type="ECO:0000256" key="2">
    <source>
        <dbReference type="ARBA" id="ARBA00022692"/>
    </source>
</evidence>
<sequence length="178" mass="18764">MKLGHWKPFNLFGYALLAFGSGLLTRIYPPISPGYWIGMEILVGAGYSLSVTMPQLGVQATLAPDIVHIGSTTLLFVMSISCAISLAIGQAIFQAELSHNLAEFTSGDTIRAVQAAGVSGVKSVVPPQVLARVVQGYSDALTTVFFVPVVGSALSFIAVMFTTWITLPTENKGASESP</sequence>
<dbReference type="GO" id="GO:0022857">
    <property type="term" value="F:transmembrane transporter activity"/>
    <property type="evidence" value="ECO:0007669"/>
    <property type="project" value="TreeGrafter"/>
</dbReference>
<feature type="transmembrane region" description="Helical" evidence="5">
    <location>
        <begin position="12"/>
        <end position="29"/>
    </location>
</feature>
<evidence type="ECO:0000313" key="6">
    <source>
        <dbReference type="EMBL" id="PVH97407.1"/>
    </source>
</evidence>
<evidence type="ECO:0000256" key="1">
    <source>
        <dbReference type="ARBA" id="ARBA00004141"/>
    </source>
</evidence>
<feature type="transmembrane region" description="Helical" evidence="5">
    <location>
        <begin position="145"/>
        <end position="167"/>
    </location>
</feature>
<proteinExistence type="predicted"/>
<evidence type="ECO:0000256" key="3">
    <source>
        <dbReference type="ARBA" id="ARBA00022989"/>
    </source>
</evidence>
<evidence type="ECO:0000256" key="4">
    <source>
        <dbReference type="ARBA" id="ARBA00023136"/>
    </source>
</evidence>
<feature type="transmembrane region" description="Helical" evidence="5">
    <location>
        <begin position="35"/>
        <end position="53"/>
    </location>
</feature>
<dbReference type="EMBL" id="KZ805436">
    <property type="protein sequence ID" value="PVH97407.1"/>
    <property type="molecule type" value="Genomic_DNA"/>
</dbReference>
<dbReference type="GO" id="GO:0005886">
    <property type="term" value="C:plasma membrane"/>
    <property type="evidence" value="ECO:0007669"/>
    <property type="project" value="TreeGrafter"/>
</dbReference>
<keyword evidence="2 5" id="KW-0812">Transmembrane</keyword>
<organism evidence="6 7">
    <name type="scientific">Periconia macrospinosa</name>
    <dbReference type="NCBI Taxonomy" id="97972"/>
    <lineage>
        <taxon>Eukaryota</taxon>
        <taxon>Fungi</taxon>
        <taxon>Dikarya</taxon>
        <taxon>Ascomycota</taxon>
        <taxon>Pezizomycotina</taxon>
        <taxon>Dothideomycetes</taxon>
        <taxon>Pleosporomycetidae</taxon>
        <taxon>Pleosporales</taxon>
        <taxon>Massarineae</taxon>
        <taxon>Periconiaceae</taxon>
        <taxon>Periconia</taxon>
    </lineage>
</organism>
<keyword evidence="7" id="KW-1185">Reference proteome</keyword>
<dbReference type="InterPro" id="IPR036259">
    <property type="entry name" value="MFS_trans_sf"/>
</dbReference>
<dbReference type="Proteomes" id="UP000244855">
    <property type="component" value="Unassembled WGS sequence"/>
</dbReference>
<gene>
    <name evidence="6" type="ORF">DM02DRAFT_658265</name>
</gene>
<dbReference type="OrthoDB" id="10021397at2759"/>
<name>A0A2V1DGX4_9PLEO</name>
<comment type="subcellular location">
    <subcellularLocation>
        <location evidence="1">Membrane</location>
        <topology evidence="1">Multi-pass membrane protein</topology>
    </subcellularLocation>
</comment>
<feature type="transmembrane region" description="Helical" evidence="5">
    <location>
        <begin position="74"/>
        <end position="93"/>
    </location>
</feature>
<accession>A0A2V1DGX4</accession>
<keyword evidence="3 5" id="KW-1133">Transmembrane helix</keyword>
<protein>
    <recommendedName>
        <fullName evidence="8">MFS general substrate transporter</fullName>
    </recommendedName>
</protein>
<reference evidence="6 7" key="1">
    <citation type="journal article" date="2018" name="Sci. Rep.">
        <title>Comparative genomics provides insights into the lifestyle and reveals functional heterogeneity of dark septate endophytic fungi.</title>
        <authorList>
            <person name="Knapp D.G."/>
            <person name="Nemeth J.B."/>
            <person name="Barry K."/>
            <person name="Hainaut M."/>
            <person name="Henrissat B."/>
            <person name="Johnson J."/>
            <person name="Kuo A."/>
            <person name="Lim J.H.P."/>
            <person name="Lipzen A."/>
            <person name="Nolan M."/>
            <person name="Ohm R.A."/>
            <person name="Tamas L."/>
            <person name="Grigoriev I.V."/>
            <person name="Spatafora J.W."/>
            <person name="Nagy L.G."/>
            <person name="Kovacs G.M."/>
        </authorList>
    </citation>
    <scope>NUCLEOTIDE SEQUENCE [LARGE SCALE GENOMIC DNA]</scope>
    <source>
        <strain evidence="6 7">DSE2036</strain>
    </source>
</reference>
<keyword evidence="4 5" id="KW-0472">Membrane</keyword>
<dbReference type="PANTHER" id="PTHR23501">
    <property type="entry name" value="MAJOR FACILITATOR SUPERFAMILY"/>
    <property type="match status" value="1"/>
</dbReference>
<evidence type="ECO:0000313" key="7">
    <source>
        <dbReference type="Proteomes" id="UP000244855"/>
    </source>
</evidence>